<evidence type="ECO:0000313" key="10">
    <source>
        <dbReference type="EMBL" id="KAI7839716.1"/>
    </source>
</evidence>
<keyword evidence="4" id="KW-0238">DNA-binding</keyword>
<proteinExistence type="predicted"/>
<feature type="compositionally biased region" description="Polar residues" evidence="8">
    <location>
        <begin position="136"/>
        <end position="157"/>
    </location>
</feature>
<evidence type="ECO:0000256" key="7">
    <source>
        <dbReference type="SAM" id="Coils"/>
    </source>
</evidence>
<feature type="compositionally biased region" description="Low complexity" evidence="8">
    <location>
        <begin position="625"/>
        <end position="668"/>
    </location>
</feature>
<keyword evidence="6" id="KW-0539">Nucleus</keyword>
<accession>A0AAD5DP51</accession>
<evidence type="ECO:0000256" key="5">
    <source>
        <dbReference type="ARBA" id="ARBA00023163"/>
    </source>
</evidence>
<dbReference type="InterPro" id="IPR003035">
    <property type="entry name" value="RWP-RK_dom"/>
</dbReference>
<evidence type="ECO:0000256" key="3">
    <source>
        <dbReference type="ARBA" id="ARBA00023054"/>
    </source>
</evidence>
<evidence type="ECO:0000256" key="4">
    <source>
        <dbReference type="ARBA" id="ARBA00023125"/>
    </source>
</evidence>
<keyword evidence="11" id="KW-1185">Reference proteome</keyword>
<feature type="compositionally biased region" description="Polar residues" evidence="8">
    <location>
        <begin position="680"/>
        <end position="690"/>
    </location>
</feature>
<keyword evidence="5" id="KW-0804">Transcription</keyword>
<dbReference type="Proteomes" id="UP001205105">
    <property type="component" value="Unassembled WGS sequence"/>
</dbReference>
<evidence type="ECO:0000259" key="9">
    <source>
        <dbReference type="PROSITE" id="PS51519"/>
    </source>
</evidence>
<feature type="coiled-coil region" evidence="7">
    <location>
        <begin position="842"/>
        <end position="869"/>
    </location>
</feature>
<evidence type="ECO:0000256" key="6">
    <source>
        <dbReference type="ARBA" id="ARBA00023242"/>
    </source>
</evidence>
<feature type="compositionally biased region" description="Low complexity" evidence="8">
    <location>
        <begin position="223"/>
        <end position="234"/>
    </location>
</feature>
<evidence type="ECO:0000256" key="8">
    <source>
        <dbReference type="SAM" id="MobiDB-lite"/>
    </source>
</evidence>
<protein>
    <recommendedName>
        <fullName evidence="9">RWP-RK domain-containing protein</fullName>
    </recommendedName>
</protein>
<feature type="region of interest" description="Disordered" evidence="8">
    <location>
        <begin position="597"/>
        <end position="690"/>
    </location>
</feature>
<name>A0AAD5DP51_9CHLO</name>
<dbReference type="GO" id="GO:0003677">
    <property type="term" value="F:DNA binding"/>
    <property type="evidence" value="ECO:0007669"/>
    <property type="project" value="UniProtKB-KW"/>
</dbReference>
<feature type="region of interest" description="Disordered" evidence="8">
    <location>
        <begin position="877"/>
        <end position="898"/>
    </location>
</feature>
<gene>
    <name evidence="10" type="ORF">COHA_006520</name>
</gene>
<feature type="region of interest" description="Disordered" evidence="8">
    <location>
        <begin position="738"/>
        <end position="761"/>
    </location>
</feature>
<dbReference type="GO" id="GO:0003700">
    <property type="term" value="F:DNA-binding transcription factor activity"/>
    <property type="evidence" value="ECO:0007669"/>
    <property type="project" value="InterPro"/>
</dbReference>
<keyword evidence="2" id="KW-0805">Transcription regulation</keyword>
<dbReference type="EMBL" id="JADXDR010000095">
    <property type="protein sequence ID" value="KAI7839716.1"/>
    <property type="molecule type" value="Genomic_DNA"/>
</dbReference>
<comment type="caution">
    <text evidence="10">The sequence shown here is derived from an EMBL/GenBank/DDBJ whole genome shotgun (WGS) entry which is preliminary data.</text>
</comment>
<feature type="region of interest" description="Disordered" evidence="8">
    <location>
        <begin position="114"/>
        <end position="282"/>
    </location>
</feature>
<dbReference type="InterPro" id="IPR044607">
    <property type="entry name" value="RKD-like"/>
</dbReference>
<sequence>MAVMQVQKKKRTKGGRYSNEITKEEIEQYYHLPCEEASRHLGIGLTILKRICRRLGIEKWPYRALKRAAKLGETGVATAGATTSGASKKSGASASPATSSPIDAAAVLNGQQLSPGRTAQPAFRWDGPDVPKDASSGDTGDSLQAQRGTPASPAQLTAAQRLAGRGGSGGSSASPLTHQGSEPMPPRVPTSKKASPPLPRRQAGESRRRGSLDRPKDSERGRSAAAGAPAGATRRSLDLGVLARGAGRTLSPSPESSSGGVSGVSGGGGAAGLQRAPSGGLKRIREDDVLMAALGQSRPAAEAPTNPFALASSAPEDDWQPADIAGGAEDAATDQLAAGLSRLEMRTLSLKRQCSRDDTALDALDQALLMERLAMQDPSRPPLHGLARALSMPNAAAQRRSPPIPHDPSLAAMLFGMPLPSPKAPIQDAATESCLLPDLSPSGEPMRRDNNSGLLLECGEQGGSLQHTSSSGSARFLRGTNSVDVLEQAAAAAVAAQQRQAGGPLAQGAPAVTAVGPARAAGSSPAASGPPVRPLGSSGDLLSPFGDVNDHEVDDLLADFLSPGHTGPSEELLGELLLPLSPLSRTGARTGSADDALAGLAAPRPPSTGPAASAQPVAAQPPPSAFAAAQPQPSAFAAAQPQPSAFGGAAAAAADPPMPGDPQDSGGSPLSGGGMGSGSIQSYDTPTSTGTMALPGALDLPINASTGTLQLAAKLLADPDPVEHALAAELLQRAQAKQAVQQQQQAPAPQLAPAVPQPLPPQQALMTDWAQLEAQLAAQLAPTASVPAPAAQAQPSLAALSQELQQAVQLHREAQQRYLMHREQVRSMLLQRQLGPSGSAERAAQLARLKALKLELAAAQQHQNELRAVFEAQLQQPQQQQQQGQGQLMAQGQQPLMRAAAAPPMQPALGDAGAGSLSAFDASAVRLGPPPPLPLSAGLPSLVAGGGMPGLAPLGAPQQQPAGLGALPAQPRQAAYGHQPLLQELLAQQELAPNSSVTALLQEWTAEPGAAALPSAQPAAQLPGAWPVPSAAASFGALPPQPLQPRFAMQQVQQMQPARLPRAQRAASAPAPLPFDLDWSTLLP</sequence>
<evidence type="ECO:0000313" key="11">
    <source>
        <dbReference type="Proteomes" id="UP001205105"/>
    </source>
</evidence>
<organism evidence="10 11">
    <name type="scientific">Chlorella ohadii</name>
    <dbReference type="NCBI Taxonomy" id="2649997"/>
    <lineage>
        <taxon>Eukaryota</taxon>
        <taxon>Viridiplantae</taxon>
        <taxon>Chlorophyta</taxon>
        <taxon>core chlorophytes</taxon>
        <taxon>Trebouxiophyceae</taxon>
        <taxon>Chlorellales</taxon>
        <taxon>Chlorellaceae</taxon>
        <taxon>Chlorella clade</taxon>
        <taxon>Chlorella</taxon>
    </lineage>
</organism>
<dbReference type="PANTHER" id="PTHR46373:SF2">
    <property type="entry name" value="RWP-RK DOMAIN-CONTAINING PROTEIN"/>
    <property type="match status" value="1"/>
</dbReference>
<dbReference type="PANTHER" id="PTHR46373">
    <property type="entry name" value="PROTEIN RKD4"/>
    <property type="match status" value="1"/>
</dbReference>
<feature type="compositionally biased region" description="Basic and acidic residues" evidence="8">
    <location>
        <begin position="202"/>
        <end position="222"/>
    </location>
</feature>
<feature type="compositionally biased region" description="Gly residues" evidence="8">
    <location>
        <begin position="260"/>
        <end position="271"/>
    </location>
</feature>
<feature type="domain" description="RWP-RK" evidence="9">
    <location>
        <begin position="2"/>
        <end position="89"/>
    </location>
</feature>
<evidence type="ECO:0000256" key="1">
    <source>
        <dbReference type="ARBA" id="ARBA00004049"/>
    </source>
</evidence>
<reference evidence="10" key="1">
    <citation type="submission" date="2020-11" db="EMBL/GenBank/DDBJ databases">
        <title>Chlorella ohadii genome sequencing and assembly.</title>
        <authorList>
            <person name="Murik O."/>
            <person name="Treves H."/>
            <person name="Kedem I."/>
            <person name="Shotland Y."/>
            <person name="Kaplan A."/>
        </authorList>
    </citation>
    <scope>NUCLEOTIDE SEQUENCE</scope>
    <source>
        <strain evidence="10">1</strain>
    </source>
</reference>
<comment type="function">
    <text evidence="1">Putative transcription factor.</text>
</comment>
<keyword evidence="3 7" id="KW-0175">Coiled coil</keyword>
<dbReference type="PROSITE" id="PS51519">
    <property type="entry name" value="RWP_RK"/>
    <property type="match status" value="1"/>
</dbReference>
<dbReference type="Pfam" id="PF02042">
    <property type="entry name" value="RWP-RK"/>
    <property type="match status" value="1"/>
</dbReference>
<feature type="region of interest" description="Disordered" evidence="8">
    <location>
        <begin position="80"/>
        <end position="99"/>
    </location>
</feature>
<feature type="compositionally biased region" description="Low complexity" evidence="8">
    <location>
        <begin position="738"/>
        <end position="754"/>
    </location>
</feature>
<evidence type="ECO:0000256" key="2">
    <source>
        <dbReference type="ARBA" id="ARBA00023015"/>
    </source>
</evidence>
<dbReference type="AlphaFoldDB" id="A0AAD5DP51"/>